<evidence type="ECO:0000256" key="1">
    <source>
        <dbReference type="ARBA" id="ARBA00004141"/>
    </source>
</evidence>
<reference evidence="9" key="1">
    <citation type="journal article" date="2021" name="PeerJ">
        <title>Extensive microbial diversity within the chicken gut microbiome revealed by metagenomics and culture.</title>
        <authorList>
            <person name="Gilroy R."/>
            <person name="Ravi A."/>
            <person name="Getino M."/>
            <person name="Pursley I."/>
            <person name="Horton D.L."/>
            <person name="Alikhan N.F."/>
            <person name="Baker D."/>
            <person name="Gharbi K."/>
            <person name="Hall N."/>
            <person name="Watson M."/>
            <person name="Adriaenssens E.M."/>
            <person name="Foster-Nyarko E."/>
            <person name="Jarju S."/>
            <person name="Secka A."/>
            <person name="Antonio M."/>
            <person name="Oren A."/>
            <person name="Chaudhuri R.R."/>
            <person name="La Ragione R."/>
            <person name="Hildebrand F."/>
            <person name="Pallen M.J."/>
        </authorList>
    </citation>
    <scope>NUCLEOTIDE SEQUENCE</scope>
    <source>
        <strain evidence="9">Gambia11-129</strain>
    </source>
</reference>
<feature type="transmembrane region" description="Helical" evidence="7">
    <location>
        <begin position="12"/>
        <end position="31"/>
    </location>
</feature>
<reference evidence="9" key="2">
    <citation type="submission" date="2021-04" db="EMBL/GenBank/DDBJ databases">
        <authorList>
            <person name="Gilroy R."/>
        </authorList>
    </citation>
    <scope>NUCLEOTIDE SEQUENCE</scope>
    <source>
        <strain evidence="9">Gambia11-129</strain>
    </source>
</reference>
<dbReference type="PANTHER" id="PTHR43840:SF15">
    <property type="entry name" value="MITOCHONDRIAL METAL TRANSPORTER 1-RELATED"/>
    <property type="match status" value="1"/>
</dbReference>
<evidence type="ECO:0000256" key="4">
    <source>
        <dbReference type="ARBA" id="ARBA00022692"/>
    </source>
</evidence>
<dbReference type="InterPro" id="IPR058533">
    <property type="entry name" value="Cation_efflux_TM"/>
</dbReference>
<dbReference type="EMBL" id="DXHU01000007">
    <property type="protein sequence ID" value="HIV98574.1"/>
    <property type="molecule type" value="Genomic_DNA"/>
</dbReference>
<evidence type="ECO:0000256" key="7">
    <source>
        <dbReference type="SAM" id="Phobius"/>
    </source>
</evidence>
<comment type="similarity">
    <text evidence="2">Belongs to the cation diffusion facilitator (CDF) transporter (TC 2.A.4) family.</text>
</comment>
<accession>A0A9D1PTF6</accession>
<evidence type="ECO:0000313" key="9">
    <source>
        <dbReference type="EMBL" id="HIV98574.1"/>
    </source>
</evidence>
<dbReference type="Gene3D" id="1.20.1510.10">
    <property type="entry name" value="Cation efflux protein transmembrane domain"/>
    <property type="match status" value="1"/>
</dbReference>
<protein>
    <submittedName>
        <fullName evidence="9">Cation diffusion facilitator family transporter</fullName>
    </submittedName>
</protein>
<dbReference type="InterPro" id="IPR050291">
    <property type="entry name" value="CDF_Transporter"/>
</dbReference>
<dbReference type="Proteomes" id="UP000823936">
    <property type="component" value="Unassembled WGS sequence"/>
</dbReference>
<feature type="transmembrane region" description="Helical" evidence="7">
    <location>
        <begin position="43"/>
        <end position="60"/>
    </location>
</feature>
<comment type="subcellular location">
    <subcellularLocation>
        <location evidence="1">Membrane</location>
        <topology evidence="1">Multi-pass membrane protein</topology>
    </subcellularLocation>
</comment>
<dbReference type="SUPFAM" id="SSF161111">
    <property type="entry name" value="Cation efflux protein transmembrane domain-like"/>
    <property type="match status" value="1"/>
</dbReference>
<feature type="transmembrane region" description="Helical" evidence="7">
    <location>
        <begin position="80"/>
        <end position="107"/>
    </location>
</feature>
<dbReference type="InterPro" id="IPR027469">
    <property type="entry name" value="Cation_efflux_TMD_sf"/>
</dbReference>
<evidence type="ECO:0000313" key="10">
    <source>
        <dbReference type="Proteomes" id="UP000823936"/>
    </source>
</evidence>
<feature type="transmembrane region" description="Helical" evidence="7">
    <location>
        <begin position="113"/>
        <end position="132"/>
    </location>
</feature>
<dbReference type="NCBIfam" id="TIGR01297">
    <property type="entry name" value="CDF"/>
    <property type="match status" value="1"/>
</dbReference>
<keyword evidence="6 7" id="KW-0472">Membrane</keyword>
<keyword evidence="3" id="KW-0813">Transport</keyword>
<evidence type="ECO:0000256" key="6">
    <source>
        <dbReference type="ARBA" id="ARBA00023136"/>
    </source>
</evidence>
<comment type="caution">
    <text evidence="9">The sequence shown here is derived from an EMBL/GenBank/DDBJ whole genome shotgun (WGS) entry which is preliminary data.</text>
</comment>
<dbReference type="GO" id="GO:0015341">
    <property type="term" value="F:zinc efflux antiporter activity"/>
    <property type="evidence" value="ECO:0007669"/>
    <property type="project" value="TreeGrafter"/>
</dbReference>
<dbReference type="GO" id="GO:0015086">
    <property type="term" value="F:cadmium ion transmembrane transporter activity"/>
    <property type="evidence" value="ECO:0007669"/>
    <property type="project" value="TreeGrafter"/>
</dbReference>
<dbReference type="PANTHER" id="PTHR43840">
    <property type="entry name" value="MITOCHONDRIAL METAL TRANSPORTER 1-RELATED"/>
    <property type="match status" value="1"/>
</dbReference>
<organism evidence="9 10">
    <name type="scientific">Candidatus Ornithospirochaeta avicola</name>
    <dbReference type="NCBI Taxonomy" id="2840896"/>
    <lineage>
        <taxon>Bacteria</taxon>
        <taxon>Pseudomonadati</taxon>
        <taxon>Spirochaetota</taxon>
        <taxon>Spirochaetia</taxon>
        <taxon>Spirochaetales</taxon>
        <taxon>Spirochaetaceae</taxon>
        <taxon>Spirochaetaceae incertae sedis</taxon>
        <taxon>Candidatus Ornithospirochaeta</taxon>
    </lineage>
</organism>
<evidence type="ECO:0000256" key="2">
    <source>
        <dbReference type="ARBA" id="ARBA00008114"/>
    </source>
</evidence>
<dbReference type="GO" id="GO:0006882">
    <property type="term" value="P:intracellular zinc ion homeostasis"/>
    <property type="evidence" value="ECO:0007669"/>
    <property type="project" value="TreeGrafter"/>
</dbReference>
<evidence type="ECO:0000256" key="5">
    <source>
        <dbReference type="ARBA" id="ARBA00022989"/>
    </source>
</evidence>
<dbReference type="InterPro" id="IPR002524">
    <property type="entry name" value="Cation_efflux"/>
</dbReference>
<dbReference type="Pfam" id="PF01545">
    <property type="entry name" value="Cation_efflux"/>
    <property type="match status" value="1"/>
</dbReference>
<keyword evidence="5 7" id="KW-1133">Transmembrane helix</keyword>
<name>A0A9D1PTF6_9SPIO</name>
<dbReference type="GO" id="GO:0015093">
    <property type="term" value="F:ferrous iron transmembrane transporter activity"/>
    <property type="evidence" value="ECO:0007669"/>
    <property type="project" value="TreeGrafter"/>
</dbReference>
<keyword evidence="4 7" id="KW-0812">Transmembrane</keyword>
<feature type="transmembrane region" description="Helical" evidence="7">
    <location>
        <begin position="152"/>
        <end position="171"/>
    </location>
</feature>
<dbReference type="GO" id="GO:0005886">
    <property type="term" value="C:plasma membrane"/>
    <property type="evidence" value="ECO:0007669"/>
    <property type="project" value="TreeGrafter"/>
</dbReference>
<dbReference type="AlphaFoldDB" id="A0A9D1PTF6"/>
<evidence type="ECO:0000259" key="8">
    <source>
        <dbReference type="Pfam" id="PF01545"/>
    </source>
</evidence>
<sequence length="316" mass="35173">MNNEKEIKIIRGTTIVCFLFGVLGVAFAFLAGSKSMMLDGLYSLLQSLFILLSSFIVSLIGRKEDEKYNFGYTAFEPFFIIIRTVMLLVLNLSLAWSSVLSIIGGGYRVEASYGLIFTALSIFGCSIVYVILIKGARKFKSPILKAESRSWINDALLSVAVLLSFLLMYIFDKIGLAYIASYIDPSLTIIFVITLLPVLFKQMLSSVSQLLGRSPTKDVKEKMSQIIKKYSTEYSISSFKIYSISQGRSISSVIHVTVKEDIGIARADEARGLILKDIISLFPWADTDIVFTLDPSWFRYSIPEAQALSLSARSAQ</sequence>
<feature type="domain" description="Cation efflux protein transmembrane" evidence="8">
    <location>
        <begin position="15"/>
        <end position="211"/>
    </location>
</feature>
<gene>
    <name evidence="9" type="ORF">IAB12_02195</name>
</gene>
<proteinExistence type="inferred from homology"/>
<feature type="transmembrane region" description="Helical" evidence="7">
    <location>
        <begin position="177"/>
        <end position="200"/>
    </location>
</feature>
<evidence type="ECO:0000256" key="3">
    <source>
        <dbReference type="ARBA" id="ARBA00022448"/>
    </source>
</evidence>